<protein>
    <submittedName>
        <fullName evidence="2">Uncharacterized protein</fullName>
    </submittedName>
</protein>
<accession>A0A6V8LEM3</accession>
<organism evidence="2 3">
    <name type="scientific">Phytohabitans rumicis</name>
    <dbReference type="NCBI Taxonomy" id="1076125"/>
    <lineage>
        <taxon>Bacteria</taxon>
        <taxon>Bacillati</taxon>
        <taxon>Actinomycetota</taxon>
        <taxon>Actinomycetes</taxon>
        <taxon>Micromonosporales</taxon>
        <taxon>Micromonosporaceae</taxon>
    </lineage>
</organism>
<gene>
    <name evidence="2" type="ORF">Prum_069030</name>
</gene>
<evidence type="ECO:0000256" key="1">
    <source>
        <dbReference type="SAM" id="MobiDB-lite"/>
    </source>
</evidence>
<dbReference type="Proteomes" id="UP000482960">
    <property type="component" value="Unassembled WGS sequence"/>
</dbReference>
<proteinExistence type="predicted"/>
<dbReference type="EMBL" id="BLPG01000001">
    <property type="protein sequence ID" value="GFJ93261.1"/>
    <property type="molecule type" value="Genomic_DNA"/>
</dbReference>
<reference evidence="2 3" key="2">
    <citation type="submission" date="2020-03" db="EMBL/GenBank/DDBJ databases">
        <authorList>
            <person name="Ichikawa N."/>
            <person name="Kimura A."/>
            <person name="Kitahashi Y."/>
            <person name="Uohara A."/>
        </authorList>
    </citation>
    <scope>NUCLEOTIDE SEQUENCE [LARGE SCALE GENOMIC DNA]</scope>
    <source>
        <strain evidence="2 3">NBRC 108638</strain>
    </source>
</reference>
<sequence>MTLTDLAALVRGTARRIGFVTVRASHRHPPRGPQVVSPACAAVTWTGADLLAHAARLLSQTPGRYTPSAIHETLFELARVHRGDADSGAAHRMADEAEALLAAYLVDVFQAPPCTSVAQTLRAWPDRRDHVPAAAAMTAAARHWKGFLIAPRRWRSPRARWWPVKPHSGDGCPDDVPGVAEDPCDPRSLDASSGARPTGALTARQPMPHCPGAPATNTRPRAEDWPGNPHVSPAGDRG</sequence>
<evidence type="ECO:0000313" key="2">
    <source>
        <dbReference type="EMBL" id="GFJ93261.1"/>
    </source>
</evidence>
<reference evidence="2 3" key="1">
    <citation type="submission" date="2020-03" db="EMBL/GenBank/DDBJ databases">
        <title>Whole genome shotgun sequence of Phytohabitans rumicis NBRC 108638.</title>
        <authorList>
            <person name="Komaki H."/>
            <person name="Tamura T."/>
        </authorList>
    </citation>
    <scope>NUCLEOTIDE SEQUENCE [LARGE SCALE GENOMIC DNA]</scope>
    <source>
        <strain evidence="2 3">NBRC 108638</strain>
    </source>
</reference>
<name>A0A6V8LEM3_9ACTN</name>
<evidence type="ECO:0000313" key="3">
    <source>
        <dbReference type="Proteomes" id="UP000482960"/>
    </source>
</evidence>
<feature type="region of interest" description="Disordered" evidence="1">
    <location>
        <begin position="166"/>
        <end position="238"/>
    </location>
</feature>
<dbReference type="AlphaFoldDB" id="A0A6V8LEM3"/>
<keyword evidence="3" id="KW-1185">Reference proteome</keyword>
<comment type="caution">
    <text evidence="2">The sequence shown here is derived from an EMBL/GenBank/DDBJ whole genome shotgun (WGS) entry which is preliminary data.</text>
</comment>
<dbReference type="RefSeq" id="WP_173079930.1">
    <property type="nucleotide sequence ID" value="NZ_BAABJB010000053.1"/>
</dbReference>